<dbReference type="RefSeq" id="XP_033169887.1">
    <property type="nucleotide sequence ID" value="XM_033313996.1"/>
</dbReference>
<evidence type="ECO:0000313" key="2">
    <source>
        <dbReference type="Proteomes" id="UP000515162"/>
    </source>
</evidence>
<keyword evidence="2" id="KW-1185">Reference proteome</keyword>
<feature type="region of interest" description="Disordered" evidence="1">
    <location>
        <begin position="1"/>
        <end position="21"/>
    </location>
</feature>
<evidence type="ECO:0000256" key="1">
    <source>
        <dbReference type="SAM" id="MobiDB-lite"/>
    </source>
</evidence>
<reference evidence="3" key="1">
    <citation type="submission" date="2025-08" db="UniProtKB">
        <authorList>
            <consortium name="RefSeq"/>
        </authorList>
    </citation>
    <scope>IDENTIFICATION</scope>
    <source>
        <strain evidence="3">Mau12</strain>
        <tissue evidence="3">Whole Body</tissue>
    </source>
</reference>
<dbReference type="AlphaFoldDB" id="A0A6P8KSK4"/>
<dbReference type="GeneID" id="117147196"/>
<dbReference type="Proteomes" id="UP000515162">
    <property type="component" value="Chromosome X"/>
</dbReference>
<proteinExistence type="predicted"/>
<sequence length="208" mass="22923">MEGETKAPEAVASTSQNPKSVRIVHQKRSPHPQFFRLFRISLTFFSGDLLSKMFLVLCLVLGIMASVSGQPHARASDLYYTDITPVTDETRYTTLNPDTQLTEMNKVKHSKGNIVFTAGERASGDRLIVNHYDDENFPSAKDVEVLMSYPAGASTGVTLTSIEVYVDMAADDAGGYLTKGGIGQTNVEILLTSNQTRSFVYETFIYGY</sequence>
<evidence type="ECO:0000313" key="3">
    <source>
        <dbReference type="RefSeq" id="XP_033169887.1"/>
    </source>
</evidence>
<accession>A0A6P8KSK4</accession>
<name>A0A6P8KSK4_DROMA</name>
<dbReference type="Pfam" id="PF15868">
    <property type="entry name" value="MBF2"/>
    <property type="match status" value="1"/>
</dbReference>
<dbReference type="InterPro" id="IPR031734">
    <property type="entry name" value="MBF2"/>
</dbReference>
<protein>
    <submittedName>
        <fullName evidence="3">Uncharacterized protein LOC117147196</fullName>
    </submittedName>
</protein>
<organism evidence="2 3">
    <name type="scientific">Drosophila mauritiana</name>
    <name type="common">Fruit fly</name>
    <dbReference type="NCBI Taxonomy" id="7226"/>
    <lineage>
        <taxon>Eukaryota</taxon>
        <taxon>Metazoa</taxon>
        <taxon>Ecdysozoa</taxon>
        <taxon>Arthropoda</taxon>
        <taxon>Hexapoda</taxon>
        <taxon>Insecta</taxon>
        <taxon>Pterygota</taxon>
        <taxon>Neoptera</taxon>
        <taxon>Endopterygota</taxon>
        <taxon>Diptera</taxon>
        <taxon>Brachycera</taxon>
        <taxon>Muscomorpha</taxon>
        <taxon>Ephydroidea</taxon>
        <taxon>Drosophilidae</taxon>
        <taxon>Drosophila</taxon>
        <taxon>Sophophora</taxon>
    </lineage>
</organism>
<gene>
    <name evidence="3" type="primary">LOC117147196</name>
</gene>